<dbReference type="Proteomes" id="UP001479436">
    <property type="component" value="Unassembled WGS sequence"/>
</dbReference>
<keyword evidence="3" id="KW-1185">Reference proteome</keyword>
<accession>A0ABR2WIE4</accession>
<name>A0ABR2WIE4_9FUNG</name>
<feature type="region of interest" description="Disordered" evidence="1">
    <location>
        <begin position="143"/>
        <end position="171"/>
    </location>
</feature>
<evidence type="ECO:0000313" key="2">
    <source>
        <dbReference type="EMBL" id="KAK9761278.1"/>
    </source>
</evidence>
<comment type="caution">
    <text evidence="2">The sequence shown here is derived from an EMBL/GenBank/DDBJ whole genome shotgun (WGS) entry which is preliminary data.</text>
</comment>
<evidence type="ECO:0000313" key="3">
    <source>
        <dbReference type="Proteomes" id="UP001479436"/>
    </source>
</evidence>
<dbReference type="EMBL" id="JASJQH010001464">
    <property type="protein sequence ID" value="KAK9761278.1"/>
    <property type="molecule type" value="Genomic_DNA"/>
</dbReference>
<reference evidence="2 3" key="1">
    <citation type="submission" date="2023-04" db="EMBL/GenBank/DDBJ databases">
        <title>Genome of Basidiobolus ranarum AG-B5.</title>
        <authorList>
            <person name="Stajich J.E."/>
            <person name="Carter-House D."/>
            <person name="Gryganskyi A."/>
        </authorList>
    </citation>
    <scope>NUCLEOTIDE SEQUENCE [LARGE SCALE GENOMIC DNA]</scope>
    <source>
        <strain evidence="2 3">AG-B5</strain>
    </source>
</reference>
<sequence length="264" mass="30466">MMDKADLTSKEKKKLYKKELRKRKRILLTDQSSFNNAENGLPNKLAEDLLSGFQVTQDADISDVIGSKDTIPTEILINTDSVSKTHVHINVQVEKKVEIEKKEEVPKRVIGCELPPNAVTKRPIIDEDIDFEHTKKYRGFDTNYVAGSRNSSSPESTQQPHNTESSQDVDFDQTKRVHSGLRCCRCFELLVRDSDFECHNNTLVVRPNKLPDNWKGIQRRGDRVFCQNMHNIGSIQRTTWANFSVNIYHLKIDKTTYKENFLNR</sequence>
<gene>
    <name evidence="2" type="ORF">K7432_013942</name>
</gene>
<evidence type="ECO:0000256" key="1">
    <source>
        <dbReference type="SAM" id="MobiDB-lite"/>
    </source>
</evidence>
<protein>
    <submittedName>
        <fullName evidence="2">Uncharacterized protein</fullName>
    </submittedName>
</protein>
<proteinExistence type="predicted"/>
<feature type="compositionally biased region" description="Polar residues" evidence="1">
    <location>
        <begin position="148"/>
        <end position="168"/>
    </location>
</feature>
<organism evidence="2 3">
    <name type="scientific">Basidiobolus ranarum</name>
    <dbReference type="NCBI Taxonomy" id="34480"/>
    <lineage>
        <taxon>Eukaryota</taxon>
        <taxon>Fungi</taxon>
        <taxon>Fungi incertae sedis</taxon>
        <taxon>Zoopagomycota</taxon>
        <taxon>Entomophthoromycotina</taxon>
        <taxon>Basidiobolomycetes</taxon>
        <taxon>Basidiobolales</taxon>
        <taxon>Basidiobolaceae</taxon>
        <taxon>Basidiobolus</taxon>
    </lineage>
</organism>